<gene>
    <name evidence="2" type="ORF">S01H1_40816</name>
</gene>
<comment type="similarity">
    <text evidence="1">Belongs to the cytochrome P450 family.</text>
</comment>
<name>X0UT77_9ZZZZ</name>
<dbReference type="GO" id="GO:0020037">
    <property type="term" value="F:heme binding"/>
    <property type="evidence" value="ECO:0007669"/>
    <property type="project" value="InterPro"/>
</dbReference>
<dbReference type="InterPro" id="IPR036396">
    <property type="entry name" value="Cyt_P450_sf"/>
</dbReference>
<accession>X0UT77</accession>
<dbReference type="Gene3D" id="1.10.630.10">
    <property type="entry name" value="Cytochrome P450"/>
    <property type="match status" value="1"/>
</dbReference>
<protein>
    <recommendedName>
        <fullName evidence="3">Cytochrome P450</fullName>
    </recommendedName>
</protein>
<sequence>MAAQPPRPRAPSEIIDPAYYVANGYPHDIFTELRQRAPVAWCDAPGFEPFWAVTTHEDLVWVSKHPEIFENAPLSFIAPKGQFGEGEDLNDLAHELLQMDPPEHREYRSITSSYFTPRAIEAMRPQVVRCVDEIIDRLCELSGQPFDFVEHVAAVMPIVVIADMLGLPESDREQFFRWTNE</sequence>
<dbReference type="InterPro" id="IPR002397">
    <property type="entry name" value="Cyt_P450_B"/>
</dbReference>
<dbReference type="PANTHER" id="PTHR46696">
    <property type="entry name" value="P450, PUTATIVE (EUROFUNG)-RELATED"/>
    <property type="match status" value="1"/>
</dbReference>
<dbReference type="GO" id="GO:0036199">
    <property type="term" value="F:cholest-4-en-3-one 26-monooxygenase activity"/>
    <property type="evidence" value="ECO:0007669"/>
    <property type="project" value="TreeGrafter"/>
</dbReference>
<evidence type="ECO:0008006" key="3">
    <source>
        <dbReference type="Google" id="ProtNLM"/>
    </source>
</evidence>
<dbReference type="GO" id="GO:0008395">
    <property type="term" value="F:steroid hydroxylase activity"/>
    <property type="evidence" value="ECO:0007669"/>
    <property type="project" value="TreeGrafter"/>
</dbReference>
<reference evidence="2" key="1">
    <citation type="journal article" date="2014" name="Front. Microbiol.">
        <title>High frequency of phylogenetically diverse reductive dehalogenase-homologous genes in deep subseafloor sedimentary metagenomes.</title>
        <authorList>
            <person name="Kawai M."/>
            <person name="Futagami T."/>
            <person name="Toyoda A."/>
            <person name="Takaki Y."/>
            <person name="Nishi S."/>
            <person name="Hori S."/>
            <person name="Arai W."/>
            <person name="Tsubouchi T."/>
            <person name="Morono Y."/>
            <person name="Uchiyama I."/>
            <person name="Ito T."/>
            <person name="Fujiyama A."/>
            <person name="Inagaki F."/>
            <person name="Takami H."/>
        </authorList>
    </citation>
    <scope>NUCLEOTIDE SEQUENCE</scope>
    <source>
        <strain evidence="2">Expedition CK06-06</strain>
    </source>
</reference>
<evidence type="ECO:0000313" key="2">
    <source>
        <dbReference type="EMBL" id="GAG09044.1"/>
    </source>
</evidence>
<dbReference type="EMBL" id="BARS01025862">
    <property type="protein sequence ID" value="GAG09044.1"/>
    <property type="molecule type" value="Genomic_DNA"/>
</dbReference>
<dbReference type="GO" id="GO:0005506">
    <property type="term" value="F:iron ion binding"/>
    <property type="evidence" value="ECO:0007669"/>
    <property type="project" value="InterPro"/>
</dbReference>
<dbReference type="SUPFAM" id="SSF48264">
    <property type="entry name" value="Cytochrome P450"/>
    <property type="match status" value="1"/>
</dbReference>
<dbReference type="PANTHER" id="PTHR46696:SF4">
    <property type="entry name" value="BIOTIN BIOSYNTHESIS CYTOCHROME P450"/>
    <property type="match status" value="1"/>
</dbReference>
<evidence type="ECO:0000256" key="1">
    <source>
        <dbReference type="ARBA" id="ARBA00010617"/>
    </source>
</evidence>
<proteinExistence type="inferred from homology"/>
<dbReference type="PRINTS" id="PR00359">
    <property type="entry name" value="BP450"/>
</dbReference>
<comment type="caution">
    <text evidence="2">The sequence shown here is derived from an EMBL/GenBank/DDBJ whole genome shotgun (WGS) entry which is preliminary data.</text>
</comment>
<dbReference type="AlphaFoldDB" id="X0UT77"/>
<feature type="non-terminal residue" evidence="2">
    <location>
        <position position="181"/>
    </location>
</feature>
<organism evidence="2">
    <name type="scientific">marine sediment metagenome</name>
    <dbReference type="NCBI Taxonomy" id="412755"/>
    <lineage>
        <taxon>unclassified sequences</taxon>
        <taxon>metagenomes</taxon>
        <taxon>ecological metagenomes</taxon>
    </lineage>
</organism>
<dbReference type="GO" id="GO:0006707">
    <property type="term" value="P:cholesterol catabolic process"/>
    <property type="evidence" value="ECO:0007669"/>
    <property type="project" value="TreeGrafter"/>
</dbReference>